<sequence>MHLIPLIRRDWGVFLLGYNPRCPLLD</sequence>
<proteinExistence type="predicted"/>
<name>A0A0E9WBG7_ANGAN</name>
<dbReference type="AlphaFoldDB" id="A0A0E9WBG7"/>
<organism evidence="1">
    <name type="scientific">Anguilla anguilla</name>
    <name type="common">European freshwater eel</name>
    <name type="synonym">Muraena anguilla</name>
    <dbReference type="NCBI Taxonomy" id="7936"/>
    <lineage>
        <taxon>Eukaryota</taxon>
        <taxon>Metazoa</taxon>
        <taxon>Chordata</taxon>
        <taxon>Craniata</taxon>
        <taxon>Vertebrata</taxon>
        <taxon>Euteleostomi</taxon>
        <taxon>Actinopterygii</taxon>
        <taxon>Neopterygii</taxon>
        <taxon>Teleostei</taxon>
        <taxon>Anguilliformes</taxon>
        <taxon>Anguillidae</taxon>
        <taxon>Anguilla</taxon>
    </lineage>
</organism>
<reference evidence="1" key="1">
    <citation type="submission" date="2014-11" db="EMBL/GenBank/DDBJ databases">
        <authorList>
            <person name="Amaro Gonzalez C."/>
        </authorList>
    </citation>
    <scope>NUCLEOTIDE SEQUENCE</scope>
</reference>
<dbReference type="EMBL" id="GBXM01021672">
    <property type="protein sequence ID" value="JAH86905.1"/>
    <property type="molecule type" value="Transcribed_RNA"/>
</dbReference>
<reference evidence="1" key="2">
    <citation type="journal article" date="2015" name="Fish Shellfish Immunol.">
        <title>Early steps in the European eel (Anguilla anguilla)-Vibrio vulnificus interaction in the gills: Role of the RtxA13 toxin.</title>
        <authorList>
            <person name="Callol A."/>
            <person name="Pajuelo D."/>
            <person name="Ebbesson L."/>
            <person name="Teles M."/>
            <person name="MacKenzie S."/>
            <person name="Amaro C."/>
        </authorList>
    </citation>
    <scope>NUCLEOTIDE SEQUENCE</scope>
</reference>
<protein>
    <submittedName>
        <fullName evidence="1">Uncharacterized protein</fullName>
    </submittedName>
</protein>
<accession>A0A0E9WBG7</accession>
<evidence type="ECO:0000313" key="1">
    <source>
        <dbReference type="EMBL" id="JAH86905.1"/>
    </source>
</evidence>